<accession>A0A8H3XHU4</accession>
<feature type="compositionally biased region" description="Polar residues" evidence="1">
    <location>
        <begin position="287"/>
        <end position="298"/>
    </location>
</feature>
<organism evidence="2 3">
    <name type="scientific">Gigaspora margarita</name>
    <dbReference type="NCBI Taxonomy" id="4874"/>
    <lineage>
        <taxon>Eukaryota</taxon>
        <taxon>Fungi</taxon>
        <taxon>Fungi incertae sedis</taxon>
        <taxon>Mucoromycota</taxon>
        <taxon>Glomeromycotina</taxon>
        <taxon>Glomeromycetes</taxon>
        <taxon>Diversisporales</taxon>
        <taxon>Gigasporaceae</taxon>
        <taxon>Gigaspora</taxon>
    </lineage>
</organism>
<keyword evidence="3" id="KW-1185">Reference proteome</keyword>
<evidence type="ECO:0000313" key="3">
    <source>
        <dbReference type="Proteomes" id="UP000439903"/>
    </source>
</evidence>
<proteinExistence type="predicted"/>
<name>A0A8H3XHU4_GIGMA</name>
<dbReference type="EMBL" id="WTPW01000943">
    <property type="protein sequence ID" value="KAF0468318.1"/>
    <property type="molecule type" value="Genomic_DNA"/>
</dbReference>
<sequence length="319" mass="37074">MINCKIVVILAEKFKDIIEKIINDLAKEIENFDAFKAIQEDAKKLAKTIIEQIDINIDTLIVMLVKEFKAFPKEYWNDEQIVITIKCGKVNSRQRAKFLVQKESNEITIHVTFDEDSENRPNAVNEELEELNRMGFVVKDIIGIFKTFKTTNDDEAMMLAIKIINKNFNFKEYLTKHDKKSFSFRKIYRHDIKEHFWELFKKVVFRIQSDLIFKIEDIKLTKKHKHEIRRLLCGLENHRHLIMEKSPDSAKEEKTPSDPAEEKHKSSDPANGAQQSPDPAEEEHQSSDSAKGAQQSSEPAEEEHQSSDTTKGAQQQTKK</sequence>
<comment type="caution">
    <text evidence="2">The sequence shown here is derived from an EMBL/GenBank/DDBJ whole genome shotgun (WGS) entry which is preliminary data.</text>
</comment>
<feature type="compositionally biased region" description="Basic and acidic residues" evidence="1">
    <location>
        <begin position="242"/>
        <end position="267"/>
    </location>
</feature>
<evidence type="ECO:0000256" key="1">
    <source>
        <dbReference type="SAM" id="MobiDB-lite"/>
    </source>
</evidence>
<gene>
    <name evidence="2" type="ORF">F8M41_025836</name>
</gene>
<protein>
    <submittedName>
        <fullName evidence="2">Uncharacterized protein</fullName>
    </submittedName>
</protein>
<evidence type="ECO:0000313" key="2">
    <source>
        <dbReference type="EMBL" id="KAF0468318.1"/>
    </source>
</evidence>
<dbReference type="AlphaFoldDB" id="A0A8H3XHU4"/>
<dbReference type="Proteomes" id="UP000439903">
    <property type="component" value="Unassembled WGS sequence"/>
</dbReference>
<feature type="compositionally biased region" description="Polar residues" evidence="1">
    <location>
        <begin position="268"/>
        <end position="277"/>
    </location>
</feature>
<feature type="region of interest" description="Disordered" evidence="1">
    <location>
        <begin position="242"/>
        <end position="319"/>
    </location>
</feature>
<feature type="compositionally biased region" description="Polar residues" evidence="1">
    <location>
        <begin position="307"/>
        <end position="319"/>
    </location>
</feature>
<reference evidence="2 3" key="1">
    <citation type="journal article" date="2019" name="Environ. Microbiol.">
        <title>At the nexus of three kingdoms: the genome of the mycorrhizal fungus Gigaspora margarita provides insights into plant, endobacterial and fungal interactions.</title>
        <authorList>
            <person name="Venice F."/>
            <person name="Ghignone S."/>
            <person name="Salvioli di Fossalunga A."/>
            <person name="Amselem J."/>
            <person name="Novero M."/>
            <person name="Xianan X."/>
            <person name="Sedzielewska Toro K."/>
            <person name="Morin E."/>
            <person name="Lipzen A."/>
            <person name="Grigoriev I.V."/>
            <person name="Henrissat B."/>
            <person name="Martin F.M."/>
            <person name="Bonfante P."/>
        </authorList>
    </citation>
    <scope>NUCLEOTIDE SEQUENCE [LARGE SCALE GENOMIC DNA]</scope>
    <source>
        <strain evidence="2 3">BEG34</strain>
    </source>
</reference>